<proteinExistence type="predicted"/>
<evidence type="ECO:0000256" key="1">
    <source>
        <dbReference type="SAM" id="MobiDB-lite"/>
    </source>
</evidence>
<reference evidence="4" key="1">
    <citation type="submission" date="2025-08" db="UniProtKB">
        <authorList>
            <consortium name="RefSeq"/>
        </authorList>
    </citation>
    <scope>IDENTIFICATION</scope>
</reference>
<dbReference type="Proteomes" id="UP000322000">
    <property type="component" value="Chromosome 16"/>
</dbReference>
<keyword evidence="3" id="KW-1185">Reference proteome</keyword>
<name>A0A7E5WDV5_TRINI</name>
<feature type="compositionally biased region" description="Basic and acidic residues" evidence="1">
    <location>
        <begin position="87"/>
        <end position="106"/>
    </location>
</feature>
<dbReference type="OrthoDB" id="7493181at2759"/>
<feature type="chain" id="PRO_5028999224" evidence="2">
    <location>
        <begin position="21"/>
        <end position="230"/>
    </location>
</feature>
<gene>
    <name evidence="4" type="primary">LOC113501810</name>
</gene>
<keyword evidence="2" id="KW-0732">Signal</keyword>
<evidence type="ECO:0000256" key="2">
    <source>
        <dbReference type="SAM" id="SignalP"/>
    </source>
</evidence>
<dbReference type="AlphaFoldDB" id="A0A7E5WDV5"/>
<accession>A0A7E5WDV5</accession>
<dbReference type="GeneID" id="113501810"/>
<evidence type="ECO:0000313" key="3">
    <source>
        <dbReference type="Proteomes" id="UP000322000"/>
    </source>
</evidence>
<dbReference type="InParanoid" id="A0A7E5WDV5"/>
<organism evidence="3 4">
    <name type="scientific">Trichoplusia ni</name>
    <name type="common">Cabbage looper</name>
    <dbReference type="NCBI Taxonomy" id="7111"/>
    <lineage>
        <taxon>Eukaryota</taxon>
        <taxon>Metazoa</taxon>
        <taxon>Ecdysozoa</taxon>
        <taxon>Arthropoda</taxon>
        <taxon>Hexapoda</taxon>
        <taxon>Insecta</taxon>
        <taxon>Pterygota</taxon>
        <taxon>Neoptera</taxon>
        <taxon>Endopterygota</taxon>
        <taxon>Lepidoptera</taxon>
        <taxon>Glossata</taxon>
        <taxon>Ditrysia</taxon>
        <taxon>Noctuoidea</taxon>
        <taxon>Noctuidae</taxon>
        <taxon>Plusiinae</taxon>
        <taxon>Trichoplusia</taxon>
    </lineage>
</organism>
<sequence>MVRDVPTLILLLLLVELATGFVFKDRANFSSEEEGKNEVIPGFRRQGKKNSPSTSSEGNRKGGSSGGGAASAESLGQEFSGATSTDTDEKKRTKKERAPKSTEERKGWRKWHRKCTQCPADMRKKWRDPSIAWICGAYQRARRSFKSPCMMYLRNCQDGTMFVKIADHRCPNASGQVLPHGEHFFYDYEVVLTDDDAKSDDAEASTAEKSESSSWDASRIRKIPPPPAEI</sequence>
<feature type="compositionally biased region" description="Basic and acidic residues" evidence="1">
    <location>
        <begin position="197"/>
        <end position="211"/>
    </location>
</feature>
<feature type="signal peptide" evidence="2">
    <location>
        <begin position="1"/>
        <end position="20"/>
    </location>
</feature>
<feature type="region of interest" description="Disordered" evidence="1">
    <location>
        <begin position="197"/>
        <end position="230"/>
    </location>
</feature>
<feature type="region of interest" description="Disordered" evidence="1">
    <location>
        <begin position="33"/>
        <end position="108"/>
    </location>
</feature>
<dbReference type="RefSeq" id="XP_026738878.1">
    <property type="nucleotide sequence ID" value="XM_026883077.1"/>
</dbReference>
<evidence type="ECO:0000313" key="4">
    <source>
        <dbReference type="RefSeq" id="XP_026738878.1"/>
    </source>
</evidence>
<dbReference type="KEGG" id="tnl:113501810"/>
<protein>
    <submittedName>
        <fullName evidence="4">Uncharacterized protein LOC113501810 isoform X1</fullName>
    </submittedName>
</protein>